<feature type="non-terminal residue" evidence="2">
    <location>
        <position position="1"/>
    </location>
</feature>
<accession>A0A2K3K0K5</accession>
<evidence type="ECO:0000256" key="1">
    <source>
        <dbReference type="SAM" id="MobiDB-lite"/>
    </source>
</evidence>
<reference evidence="2 3" key="2">
    <citation type="journal article" date="2017" name="Front. Plant Sci.">
        <title>Gene Classification and Mining of Molecular Markers Useful in Red Clover (Trifolium pratense) Breeding.</title>
        <authorList>
            <person name="Istvanek J."/>
            <person name="Dluhosova J."/>
            <person name="Dluhos P."/>
            <person name="Patkova L."/>
            <person name="Nedelnik J."/>
            <person name="Repkova J."/>
        </authorList>
    </citation>
    <scope>NUCLEOTIDE SEQUENCE [LARGE SCALE GENOMIC DNA]</scope>
    <source>
        <strain evidence="3">cv. Tatra</strain>
        <tissue evidence="2">Young leaves</tissue>
    </source>
</reference>
<dbReference type="AlphaFoldDB" id="A0A2K3K0K5"/>
<proteinExistence type="predicted"/>
<dbReference type="Proteomes" id="UP000236291">
    <property type="component" value="Unassembled WGS sequence"/>
</dbReference>
<organism evidence="2 3">
    <name type="scientific">Trifolium pratense</name>
    <name type="common">Red clover</name>
    <dbReference type="NCBI Taxonomy" id="57577"/>
    <lineage>
        <taxon>Eukaryota</taxon>
        <taxon>Viridiplantae</taxon>
        <taxon>Streptophyta</taxon>
        <taxon>Embryophyta</taxon>
        <taxon>Tracheophyta</taxon>
        <taxon>Spermatophyta</taxon>
        <taxon>Magnoliopsida</taxon>
        <taxon>eudicotyledons</taxon>
        <taxon>Gunneridae</taxon>
        <taxon>Pentapetalae</taxon>
        <taxon>rosids</taxon>
        <taxon>fabids</taxon>
        <taxon>Fabales</taxon>
        <taxon>Fabaceae</taxon>
        <taxon>Papilionoideae</taxon>
        <taxon>50 kb inversion clade</taxon>
        <taxon>NPAAA clade</taxon>
        <taxon>Hologalegina</taxon>
        <taxon>IRL clade</taxon>
        <taxon>Trifolieae</taxon>
        <taxon>Trifolium</taxon>
    </lineage>
</organism>
<evidence type="ECO:0000313" key="3">
    <source>
        <dbReference type="Proteomes" id="UP000236291"/>
    </source>
</evidence>
<reference evidence="2 3" key="1">
    <citation type="journal article" date="2014" name="Am. J. Bot.">
        <title>Genome assembly and annotation for red clover (Trifolium pratense; Fabaceae).</title>
        <authorList>
            <person name="Istvanek J."/>
            <person name="Jaros M."/>
            <person name="Krenek A."/>
            <person name="Repkova J."/>
        </authorList>
    </citation>
    <scope>NUCLEOTIDE SEQUENCE [LARGE SCALE GENOMIC DNA]</scope>
    <source>
        <strain evidence="3">cv. Tatra</strain>
        <tissue evidence="2">Young leaves</tissue>
    </source>
</reference>
<feature type="region of interest" description="Disordered" evidence="1">
    <location>
        <begin position="1"/>
        <end position="38"/>
    </location>
</feature>
<sequence length="75" mass="7881">GGKNGYRRRGKTNAGRTAAERGRSGETEEGPAESANGLTAVRRQCGGYPADIAANRSSLFLVLLLLRSFSATVIV</sequence>
<protein>
    <submittedName>
        <fullName evidence="2">Uncharacterized protein</fullName>
    </submittedName>
</protein>
<comment type="caution">
    <text evidence="2">The sequence shown here is derived from an EMBL/GenBank/DDBJ whole genome shotgun (WGS) entry which is preliminary data.</text>
</comment>
<evidence type="ECO:0000313" key="2">
    <source>
        <dbReference type="EMBL" id="PNX59760.1"/>
    </source>
</evidence>
<gene>
    <name evidence="2" type="ORF">L195_g051583</name>
</gene>
<feature type="compositionally biased region" description="Basic residues" evidence="1">
    <location>
        <begin position="1"/>
        <end position="11"/>
    </location>
</feature>
<dbReference type="EMBL" id="ASHM01081367">
    <property type="protein sequence ID" value="PNX59760.1"/>
    <property type="molecule type" value="Genomic_DNA"/>
</dbReference>
<name>A0A2K3K0K5_TRIPR</name>